<keyword evidence="4" id="KW-0411">Iron-sulfur</keyword>
<dbReference type="AlphaFoldDB" id="A0A2M7S8M0"/>
<dbReference type="GO" id="GO:0051536">
    <property type="term" value="F:iron-sulfur cluster binding"/>
    <property type="evidence" value="ECO:0007669"/>
    <property type="project" value="UniProtKB-KW"/>
</dbReference>
<evidence type="ECO:0000256" key="4">
    <source>
        <dbReference type="ARBA" id="ARBA00023014"/>
    </source>
</evidence>
<gene>
    <name evidence="6" type="ORF">COY52_08600</name>
</gene>
<sequence>MNENFEPKIIGFLCNWCSYAGADLAGSSRISYPSNVRVIRVPCSGRVNPLFVLRCLIKGADGVLVSGCHINDCHYSEGNYHARRRFAVLKQLLDYLGIDSRRFQMSWVSAAEGDKWAKVVSGMVEEIKKAGPNKQFK</sequence>
<organism evidence="6 7">
    <name type="scientific">Candidatus Desantisbacteria bacterium CG_4_10_14_0_8_um_filter_48_22</name>
    <dbReference type="NCBI Taxonomy" id="1974543"/>
    <lineage>
        <taxon>Bacteria</taxon>
        <taxon>Candidatus Desantisiibacteriota</taxon>
    </lineage>
</organism>
<evidence type="ECO:0000259" key="5">
    <source>
        <dbReference type="Pfam" id="PF02662"/>
    </source>
</evidence>
<proteinExistence type="predicted"/>
<comment type="caution">
    <text evidence="6">The sequence shown here is derived from an EMBL/GenBank/DDBJ whole genome shotgun (WGS) entry which is preliminary data.</text>
</comment>
<evidence type="ECO:0000256" key="3">
    <source>
        <dbReference type="ARBA" id="ARBA00023004"/>
    </source>
</evidence>
<dbReference type="EMBL" id="PFMR01000228">
    <property type="protein sequence ID" value="PIZ15876.1"/>
    <property type="molecule type" value="Genomic_DNA"/>
</dbReference>
<dbReference type="Pfam" id="PF02662">
    <property type="entry name" value="FlpD"/>
    <property type="match status" value="1"/>
</dbReference>
<keyword evidence="2" id="KW-0560">Oxidoreductase</keyword>
<name>A0A2M7S8M0_9BACT</name>
<dbReference type="GO" id="GO:0016491">
    <property type="term" value="F:oxidoreductase activity"/>
    <property type="evidence" value="ECO:0007669"/>
    <property type="project" value="UniProtKB-KW"/>
</dbReference>
<evidence type="ECO:0000313" key="7">
    <source>
        <dbReference type="Proteomes" id="UP000229307"/>
    </source>
</evidence>
<dbReference type="InterPro" id="IPR003813">
    <property type="entry name" value="MvhD/FlpD"/>
</dbReference>
<protein>
    <submittedName>
        <fullName evidence="6">Hydrogenase iron-sulfur subunit</fullName>
    </submittedName>
</protein>
<evidence type="ECO:0000256" key="1">
    <source>
        <dbReference type="ARBA" id="ARBA00022723"/>
    </source>
</evidence>
<reference evidence="7" key="1">
    <citation type="submission" date="2017-09" db="EMBL/GenBank/DDBJ databases">
        <title>Depth-based differentiation of microbial function through sediment-hosted aquifers and enrichment of novel symbionts in the deep terrestrial subsurface.</title>
        <authorList>
            <person name="Probst A.J."/>
            <person name="Ladd B."/>
            <person name="Jarett J.K."/>
            <person name="Geller-Mcgrath D.E."/>
            <person name="Sieber C.M.K."/>
            <person name="Emerson J.B."/>
            <person name="Anantharaman K."/>
            <person name="Thomas B.C."/>
            <person name="Malmstrom R."/>
            <person name="Stieglmeier M."/>
            <person name="Klingl A."/>
            <person name="Woyke T."/>
            <person name="Ryan C.M."/>
            <person name="Banfield J.F."/>
        </authorList>
    </citation>
    <scope>NUCLEOTIDE SEQUENCE [LARGE SCALE GENOMIC DNA]</scope>
</reference>
<keyword evidence="3" id="KW-0408">Iron</keyword>
<dbReference type="Proteomes" id="UP000229307">
    <property type="component" value="Unassembled WGS sequence"/>
</dbReference>
<dbReference type="GO" id="GO:0046872">
    <property type="term" value="F:metal ion binding"/>
    <property type="evidence" value="ECO:0007669"/>
    <property type="project" value="UniProtKB-KW"/>
</dbReference>
<evidence type="ECO:0000313" key="6">
    <source>
        <dbReference type="EMBL" id="PIZ15876.1"/>
    </source>
</evidence>
<keyword evidence="1" id="KW-0479">Metal-binding</keyword>
<evidence type="ECO:0000256" key="2">
    <source>
        <dbReference type="ARBA" id="ARBA00023002"/>
    </source>
</evidence>
<feature type="domain" description="F420-non-reducing hydrogenase iron-sulfur subunit D" evidence="5">
    <location>
        <begin position="9"/>
        <end position="131"/>
    </location>
</feature>
<accession>A0A2M7S8M0</accession>